<keyword evidence="8" id="KW-0350">Heme biosynthesis</keyword>
<dbReference type="OrthoDB" id="1447144at2"/>
<evidence type="ECO:0000256" key="2">
    <source>
        <dbReference type="ARBA" id="ARBA00022475"/>
    </source>
</evidence>
<keyword evidence="14" id="KW-1185">Reference proteome</keyword>
<feature type="transmembrane region" description="Helical" evidence="12">
    <location>
        <begin position="324"/>
        <end position="344"/>
    </location>
</feature>
<feature type="transmembrane region" description="Helical" evidence="12">
    <location>
        <begin position="211"/>
        <end position="229"/>
    </location>
</feature>
<dbReference type="GO" id="GO:0046872">
    <property type="term" value="F:metal ion binding"/>
    <property type="evidence" value="ECO:0007669"/>
    <property type="project" value="UniProtKB-KW"/>
</dbReference>
<keyword evidence="3 12" id="KW-0812">Transmembrane</keyword>
<evidence type="ECO:0000256" key="10">
    <source>
        <dbReference type="ARBA" id="ARBA00023157"/>
    </source>
</evidence>
<keyword evidence="4" id="KW-0479">Metal-binding</keyword>
<organism evidence="13 14">
    <name type="scientific">Anseongella ginsenosidimutans</name>
    <dbReference type="NCBI Taxonomy" id="496056"/>
    <lineage>
        <taxon>Bacteria</taxon>
        <taxon>Pseudomonadati</taxon>
        <taxon>Bacteroidota</taxon>
        <taxon>Sphingobacteriia</taxon>
        <taxon>Sphingobacteriales</taxon>
        <taxon>Sphingobacteriaceae</taxon>
        <taxon>Anseongella</taxon>
    </lineage>
</organism>
<dbReference type="PANTHER" id="PTHR35457">
    <property type="entry name" value="HEME A SYNTHASE"/>
    <property type="match status" value="1"/>
</dbReference>
<dbReference type="AlphaFoldDB" id="A0A4R3KW89"/>
<evidence type="ECO:0000256" key="4">
    <source>
        <dbReference type="ARBA" id="ARBA00022723"/>
    </source>
</evidence>
<reference evidence="13 14" key="1">
    <citation type="submission" date="2019-03" db="EMBL/GenBank/DDBJ databases">
        <title>Genomic Encyclopedia of Type Strains, Phase IV (KMG-IV): sequencing the most valuable type-strain genomes for metagenomic binning, comparative biology and taxonomic classification.</title>
        <authorList>
            <person name="Goeker M."/>
        </authorList>
    </citation>
    <scope>NUCLEOTIDE SEQUENCE [LARGE SCALE GENOMIC DNA]</scope>
    <source>
        <strain evidence="13 14">DSM 21100</strain>
    </source>
</reference>
<evidence type="ECO:0000256" key="7">
    <source>
        <dbReference type="ARBA" id="ARBA00023004"/>
    </source>
</evidence>
<dbReference type="EMBL" id="SMAD01000001">
    <property type="protein sequence ID" value="TCS90017.1"/>
    <property type="molecule type" value="Genomic_DNA"/>
</dbReference>
<evidence type="ECO:0000256" key="9">
    <source>
        <dbReference type="ARBA" id="ARBA00023136"/>
    </source>
</evidence>
<dbReference type="RefSeq" id="WP_132127487.1">
    <property type="nucleotide sequence ID" value="NZ_CP042432.1"/>
</dbReference>
<feature type="transmembrane region" description="Helical" evidence="12">
    <location>
        <begin position="144"/>
        <end position="163"/>
    </location>
</feature>
<dbReference type="GO" id="GO:0016020">
    <property type="term" value="C:membrane"/>
    <property type="evidence" value="ECO:0007669"/>
    <property type="project" value="UniProtKB-SubCell"/>
</dbReference>
<keyword evidence="9 12" id="KW-0472">Membrane</keyword>
<gene>
    <name evidence="13" type="ORF">EDD80_101215</name>
</gene>
<comment type="subcellular location">
    <subcellularLocation>
        <location evidence="1">Membrane</location>
        <topology evidence="1">Multi-pass membrane protein</topology>
    </subcellularLocation>
</comment>
<sequence length="355" mass="40236">MYSKPEKRFLVWSLAAIIAVYVLILVGGIVRSTGSGMGCPDWPQCFGNWVPPADESQLPADYAEQLTQKRLDKNARFYSMLDKLGIPHGELSEEHAAGEHIYFNPVKAWIEYLNRVVGVLIGIFIFLTLLFSLQLFHTHRRVTWLSLFTFLLVCFQGWLGSIVVSTNLFPGLITIHMLLALAIVLLLIYARLLVKGRQEALRIWSAKGLKGVKAIMLLLMLLTLAQIVIGTQVREMIDSIAEAYDYQFRDSWVARTGNIFNIHRDLALAVMAAALFGAWLVRRTFEKGSRLRNVFMAGFLLIVLQIVSGILLSRFGLLPVLQPLHLLVSCVVFGLQFYFVYRIYNRKLSVIDRDS</sequence>
<feature type="transmembrane region" description="Helical" evidence="12">
    <location>
        <begin position="112"/>
        <end position="132"/>
    </location>
</feature>
<dbReference type="GO" id="GO:0016491">
    <property type="term" value="F:oxidoreductase activity"/>
    <property type="evidence" value="ECO:0007669"/>
    <property type="project" value="UniProtKB-KW"/>
</dbReference>
<dbReference type="InterPro" id="IPR050450">
    <property type="entry name" value="COX15/CtaA_HemeA_synthase"/>
</dbReference>
<name>A0A4R3KW89_9SPHI</name>
<feature type="transmembrane region" description="Helical" evidence="12">
    <location>
        <begin position="169"/>
        <end position="190"/>
    </location>
</feature>
<evidence type="ECO:0000313" key="14">
    <source>
        <dbReference type="Proteomes" id="UP000295807"/>
    </source>
</evidence>
<feature type="transmembrane region" description="Helical" evidence="12">
    <location>
        <begin position="9"/>
        <end position="30"/>
    </location>
</feature>
<evidence type="ECO:0000256" key="12">
    <source>
        <dbReference type="SAM" id="Phobius"/>
    </source>
</evidence>
<evidence type="ECO:0000256" key="11">
    <source>
        <dbReference type="ARBA" id="ARBA00023444"/>
    </source>
</evidence>
<feature type="transmembrane region" description="Helical" evidence="12">
    <location>
        <begin position="262"/>
        <end position="281"/>
    </location>
</feature>
<keyword evidence="6" id="KW-0560">Oxidoreductase</keyword>
<evidence type="ECO:0000256" key="5">
    <source>
        <dbReference type="ARBA" id="ARBA00022989"/>
    </source>
</evidence>
<keyword evidence="5 12" id="KW-1133">Transmembrane helix</keyword>
<keyword evidence="10" id="KW-1015">Disulfide bond</keyword>
<comment type="caution">
    <text evidence="13">The sequence shown here is derived from an EMBL/GenBank/DDBJ whole genome shotgun (WGS) entry which is preliminary data.</text>
</comment>
<dbReference type="Proteomes" id="UP000295807">
    <property type="component" value="Unassembled WGS sequence"/>
</dbReference>
<evidence type="ECO:0000256" key="6">
    <source>
        <dbReference type="ARBA" id="ARBA00023002"/>
    </source>
</evidence>
<evidence type="ECO:0000256" key="3">
    <source>
        <dbReference type="ARBA" id="ARBA00022692"/>
    </source>
</evidence>
<keyword evidence="7" id="KW-0408">Iron</keyword>
<protein>
    <submittedName>
        <fullName evidence="13">Cytochrome c oxidase assembly protein subunit 15</fullName>
    </submittedName>
</protein>
<accession>A0A4R3KW89</accession>
<proteinExistence type="predicted"/>
<dbReference type="InterPro" id="IPR003780">
    <property type="entry name" value="COX15/CtaA_fam"/>
</dbReference>
<dbReference type="GO" id="GO:0006784">
    <property type="term" value="P:heme A biosynthetic process"/>
    <property type="evidence" value="ECO:0007669"/>
    <property type="project" value="InterPro"/>
</dbReference>
<dbReference type="Pfam" id="PF02628">
    <property type="entry name" value="COX15-CtaA"/>
    <property type="match status" value="2"/>
</dbReference>
<comment type="pathway">
    <text evidence="11">Porphyrin-containing compound metabolism.</text>
</comment>
<evidence type="ECO:0000256" key="8">
    <source>
        <dbReference type="ARBA" id="ARBA00023133"/>
    </source>
</evidence>
<dbReference type="PANTHER" id="PTHR35457:SF1">
    <property type="entry name" value="HEME A SYNTHASE"/>
    <property type="match status" value="1"/>
</dbReference>
<evidence type="ECO:0000256" key="1">
    <source>
        <dbReference type="ARBA" id="ARBA00004141"/>
    </source>
</evidence>
<evidence type="ECO:0000313" key="13">
    <source>
        <dbReference type="EMBL" id="TCS90017.1"/>
    </source>
</evidence>
<feature type="transmembrane region" description="Helical" evidence="12">
    <location>
        <begin position="293"/>
        <end position="312"/>
    </location>
</feature>
<keyword evidence="2" id="KW-1003">Cell membrane</keyword>